<keyword evidence="3" id="KW-1185">Reference proteome</keyword>
<dbReference type="RefSeq" id="WP_116023503.1">
    <property type="nucleotide sequence ID" value="NZ_QTTT01000001.1"/>
</dbReference>
<accession>A0A3D9SVC1</accession>
<dbReference type="Proteomes" id="UP000256661">
    <property type="component" value="Unassembled WGS sequence"/>
</dbReference>
<name>A0A3D9SVC1_9ACTN</name>
<dbReference type="OrthoDB" id="5119191at2"/>
<evidence type="ECO:0000313" key="3">
    <source>
        <dbReference type="Proteomes" id="UP000256661"/>
    </source>
</evidence>
<feature type="region of interest" description="Disordered" evidence="1">
    <location>
        <begin position="229"/>
        <end position="248"/>
    </location>
</feature>
<proteinExistence type="predicted"/>
<comment type="caution">
    <text evidence="2">The sequence shown here is derived from an EMBL/GenBank/DDBJ whole genome shotgun (WGS) entry which is preliminary data.</text>
</comment>
<evidence type="ECO:0000256" key="1">
    <source>
        <dbReference type="SAM" id="MobiDB-lite"/>
    </source>
</evidence>
<dbReference type="PROSITE" id="PS51257">
    <property type="entry name" value="PROKAR_LIPOPROTEIN"/>
    <property type="match status" value="1"/>
</dbReference>
<dbReference type="AlphaFoldDB" id="A0A3D9SVC1"/>
<protein>
    <submittedName>
        <fullName evidence="2">Uncharacterized protein</fullName>
    </submittedName>
</protein>
<evidence type="ECO:0000313" key="2">
    <source>
        <dbReference type="EMBL" id="REE97993.1"/>
    </source>
</evidence>
<sequence>MRRHLWGSLAIVLTLGGCGALPSPEDRAADSAQEKAGRVLKALYGHGRVWTAQDMGHRASELDDVDVMKVSGETTHDGGVRVVIRVEGSAGGDSWGSPEVITVRRCYELTFNSETDWEDTPDQVTCPKGTPLKFAPWPKTPELPSQARLRKALPRVPKGGTVNETKVRQAVTDLRLDPAIRAEYLTLGNVVGLSLTVKPYLDTALDCVLARITPGKTDVFTPAARIQRMPGEGGCSPGNAISPMPPPH</sequence>
<reference evidence="2 3" key="1">
    <citation type="submission" date="2018-08" db="EMBL/GenBank/DDBJ databases">
        <title>Sequencing the genomes of 1000 actinobacteria strains.</title>
        <authorList>
            <person name="Klenk H.-P."/>
        </authorList>
    </citation>
    <scope>NUCLEOTIDE SEQUENCE [LARGE SCALE GENOMIC DNA]</scope>
    <source>
        <strain evidence="2 3">DSM 43927</strain>
    </source>
</reference>
<organism evidence="2 3">
    <name type="scientific">Thermomonospora umbrina</name>
    <dbReference type="NCBI Taxonomy" id="111806"/>
    <lineage>
        <taxon>Bacteria</taxon>
        <taxon>Bacillati</taxon>
        <taxon>Actinomycetota</taxon>
        <taxon>Actinomycetes</taxon>
        <taxon>Streptosporangiales</taxon>
        <taxon>Thermomonosporaceae</taxon>
        <taxon>Thermomonospora</taxon>
    </lineage>
</organism>
<gene>
    <name evidence="2" type="ORF">DFJ69_3473</name>
</gene>
<dbReference type="EMBL" id="QTTT01000001">
    <property type="protein sequence ID" value="REE97993.1"/>
    <property type="molecule type" value="Genomic_DNA"/>
</dbReference>